<protein>
    <submittedName>
        <fullName evidence="1">Uncharacterized protein</fullName>
    </submittedName>
</protein>
<gene>
    <name evidence="1" type="ORF">PVL29_026256</name>
</gene>
<reference evidence="1 2" key="1">
    <citation type="journal article" date="2023" name="BMC Biotechnol.">
        <title>Vitis rotundifolia cv Carlos genome sequencing.</title>
        <authorList>
            <person name="Huff M."/>
            <person name="Hulse-Kemp A."/>
            <person name="Scheffler B."/>
            <person name="Youngblood R."/>
            <person name="Simpson S."/>
            <person name="Babiker E."/>
            <person name="Staton M."/>
        </authorList>
    </citation>
    <scope>NUCLEOTIDE SEQUENCE [LARGE SCALE GENOMIC DNA]</scope>
    <source>
        <tissue evidence="1">Leaf</tissue>
    </source>
</reference>
<organism evidence="1 2">
    <name type="scientific">Vitis rotundifolia</name>
    <name type="common">Muscadine grape</name>
    <dbReference type="NCBI Taxonomy" id="103349"/>
    <lineage>
        <taxon>Eukaryota</taxon>
        <taxon>Viridiplantae</taxon>
        <taxon>Streptophyta</taxon>
        <taxon>Embryophyta</taxon>
        <taxon>Tracheophyta</taxon>
        <taxon>Spermatophyta</taxon>
        <taxon>Magnoliopsida</taxon>
        <taxon>eudicotyledons</taxon>
        <taxon>Gunneridae</taxon>
        <taxon>Pentapetalae</taxon>
        <taxon>rosids</taxon>
        <taxon>Vitales</taxon>
        <taxon>Vitaceae</taxon>
        <taxon>Viteae</taxon>
        <taxon>Vitis</taxon>
    </lineage>
</organism>
<accession>A0AA39D8B1</accession>
<evidence type="ECO:0000313" key="1">
    <source>
        <dbReference type="EMBL" id="KAJ9672922.1"/>
    </source>
</evidence>
<dbReference type="AlphaFoldDB" id="A0AA39D8B1"/>
<name>A0AA39D8B1_VITRO</name>
<dbReference type="EMBL" id="JARBHA010000019">
    <property type="protein sequence ID" value="KAJ9672922.1"/>
    <property type="molecule type" value="Genomic_DNA"/>
</dbReference>
<dbReference type="Proteomes" id="UP001168098">
    <property type="component" value="Unassembled WGS sequence"/>
</dbReference>
<evidence type="ECO:0000313" key="2">
    <source>
        <dbReference type="Proteomes" id="UP001168098"/>
    </source>
</evidence>
<keyword evidence="2" id="KW-1185">Reference proteome</keyword>
<proteinExistence type="predicted"/>
<comment type="caution">
    <text evidence="1">The sequence shown here is derived from an EMBL/GenBank/DDBJ whole genome shotgun (WGS) entry which is preliminary data.</text>
</comment>
<sequence>MIKMASSIKLDVERSKADMSQPSHTGLDQYFEPWDEQLFINFKKCCFLIKKVLFLGYEVSSVDIQIDQFTSYAQLAYTHHDMMGLKYPSLGIFTCLYRQVFMT</sequence>